<evidence type="ECO:0000259" key="2">
    <source>
        <dbReference type="PROSITE" id="PS50263"/>
    </source>
</evidence>
<dbReference type="InterPro" id="IPR036526">
    <property type="entry name" value="C-N_Hydrolase_sf"/>
</dbReference>
<dbReference type="InterPro" id="IPR003010">
    <property type="entry name" value="C-N_Hydrolase"/>
</dbReference>
<gene>
    <name evidence="3" type="ORF">SAMN05216571_12018</name>
</gene>
<evidence type="ECO:0000256" key="1">
    <source>
        <dbReference type="ARBA" id="ARBA00022801"/>
    </source>
</evidence>
<name>A0A1G7V9U1_9GAMM</name>
<dbReference type="CDD" id="cd07586">
    <property type="entry name" value="nitrilase_8"/>
    <property type="match status" value="1"/>
</dbReference>
<reference evidence="3 4" key="1">
    <citation type="submission" date="2016-10" db="EMBL/GenBank/DDBJ databases">
        <authorList>
            <person name="de Groot N.N."/>
        </authorList>
    </citation>
    <scope>NUCLEOTIDE SEQUENCE [LARGE SCALE GENOMIC DNA]</scope>
    <source>
        <strain evidence="3 4">BH539</strain>
    </source>
</reference>
<keyword evidence="1 3" id="KW-0378">Hydrolase</keyword>
<dbReference type="PROSITE" id="PS50263">
    <property type="entry name" value="CN_HYDROLASE"/>
    <property type="match status" value="1"/>
</dbReference>
<dbReference type="EMBL" id="FNCI01000020">
    <property type="protein sequence ID" value="SDG56311.1"/>
    <property type="molecule type" value="Genomic_DNA"/>
</dbReference>
<dbReference type="PANTHER" id="PTHR43674:SF2">
    <property type="entry name" value="BETA-UREIDOPROPIONASE"/>
    <property type="match status" value="1"/>
</dbReference>
<protein>
    <submittedName>
        <fullName evidence="3">Predicted amidohydrolase</fullName>
    </submittedName>
</protein>
<dbReference type="PANTHER" id="PTHR43674">
    <property type="entry name" value="NITRILASE C965.09-RELATED"/>
    <property type="match status" value="1"/>
</dbReference>
<dbReference type="SUPFAM" id="SSF56317">
    <property type="entry name" value="Carbon-nitrogen hydrolase"/>
    <property type="match status" value="1"/>
</dbReference>
<dbReference type="AlphaFoldDB" id="A0A1G7V9U1"/>
<dbReference type="Pfam" id="PF00795">
    <property type="entry name" value="CN_hydrolase"/>
    <property type="match status" value="1"/>
</dbReference>
<keyword evidence="4" id="KW-1185">Reference proteome</keyword>
<dbReference type="OrthoDB" id="9760188at2"/>
<accession>A0A1G7V9U1</accession>
<dbReference type="Gene3D" id="3.60.110.10">
    <property type="entry name" value="Carbon-nitrogen hydrolase"/>
    <property type="match status" value="1"/>
</dbReference>
<dbReference type="STRING" id="284577.SAMN05216571_12018"/>
<dbReference type="RefSeq" id="WP_092528781.1">
    <property type="nucleotide sequence ID" value="NZ_FNCI01000020.1"/>
</dbReference>
<dbReference type="GO" id="GO:0016811">
    <property type="term" value="F:hydrolase activity, acting on carbon-nitrogen (but not peptide) bonds, in linear amides"/>
    <property type="evidence" value="ECO:0007669"/>
    <property type="project" value="TreeGrafter"/>
</dbReference>
<feature type="domain" description="CN hydrolase" evidence="2">
    <location>
        <begin position="7"/>
        <end position="251"/>
    </location>
</feature>
<sequence>MHYQDHLRVGAAQINATLGDVDANLERHLDMIAKARHAGLELLVFPELSLTGYGLGNQVIELACPAEDPRLADLAQAAGDMQVVVGFVEEASPGEYYNALAICQHGALQAVHRKLNLPTYGGLEEGKLFTHGSELTHVPVRQGWSATSLICADLWNPGLVHAALLARPTVLCAPINSASGIVSDDFSNEQNWAINLQFYAMTYGTPVIMANRFGPEGGSHFWGGSRILGPRGDILALAEDREMLIEARLSRTAIARARFELPTHRDADTPLVRELMAGYR</sequence>
<evidence type="ECO:0000313" key="4">
    <source>
        <dbReference type="Proteomes" id="UP000198641"/>
    </source>
</evidence>
<dbReference type="InterPro" id="IPR050345">
    <property type="entry name" value="Aliph_Amidase/BUP"/>
</dbReference>
<proteinExistence type="predicted"/>
<organism evidence="3 4">
    <name type="scientific">Onishia taeanensis</name>
    <dbReference type="NCBI Taxonomy" id="284577"/>
    <lineage>
        <taxon>Bacteria</taxon>
        <taxon>Pseudomonadati</taxon>
        <taxon>Pseudomonadota</taxon>
        <taxon>Gammaproteobacteria</taxon>
        <taxon>Oceanospirillales</taxon>
        <taxon>Halomonadaceae</taxon>
        <taxon>Onishia</taxon>
    </lineage>
</organism>
<evidence type="ECO:0000313" key="3">
    <source>
        <dbReference type="EMBL" id="SDG56311.1"/>
    </source>
</evidence>
<dbReference type="Proteomes" id="UP000198641">
    <property type="component" value="Unassembled WGS sequence"/>
</dbReference>